<dbReference type="InterPro" id="IPR001173">
    <property type="entry name" value="Glyco_trans_2-like"/>
</dbReference>
<dbReference type="InterPro" id="IPR029044">
    <property type="entry name" value="Nucleotide-diphossugar_trans"/>
</dbReference>
<feature type="domain" description="Glycosyltransferase 2-like" evidence="10">
    <location>
        <begin position="10"/>
        <end position="165"/>
    </location>
</feature>
<dbReference type="Pfam" id="PF00535">
    <property type="entry name" value="Glycos_transf_2"/>
    <property type="match status" value="1"/>
</dbReference>
<sequence length="250" mass="27085">MSDTLAPLWVVVPAHQEAARITGTLDALAAQHDRAFTLVVVDNASTDGTAGLAHEFARRAPFPVHVLHEPDKGVGCAVDTGFQYAIAHGATLLARTDADCLPHPGWTAAARAALHRGAGLVCGRIEARRDEHGPLGRAAFRALVVLAALFGRLRPAHHRRHGYLAPYRMHAGNNMAVTAGLYEAVGGMPRRPSPTDRTFLNRVRRHTTAIVHARDMVVENSTRRLRAYGLAGTARWYLDKGPGHHGEDPR</sequence>
<keyword evidence="2" id="KW-1003">Cell membrane</keyword>
<evidence type="ECO:0000313" key="11">
    <source>
        <dbReference type="EMBL" id="GHF54873.1"/>
    </source>
</evidence>
<evidence type="ECO:0000256" key="8">
    <source>
        <dbReference type="ARBA" id="ARBA00038120"/>
    </source>
</evidence>
<comment type="function">
    <text evidence="6">Catalyzes the glycosylation of 4,4'-diaponeurosporenoate, i.e. the esterification of glucose at the C1'' position with the carboxyl group of 4,4'-diaponeurosporenic acid, to form glycosyl-4,4'-diaponeurosporenoate. This is a step in the biosynthesis of staphyloxanthin, an orange pigment present in most staphylococci strains.</text>
</comment>
<organism evidence="11 12">
    <name type="scientific">Streptomyces mashuensis</name>
    <dbReference type="NCBI Taxonomy" id="33904"/>
    <lineage>
        <taxon>Bacteria</taxon>
        <taxon>Bacillati</taxon>
        <taxon>Actinomycetota</taxon>
        <taxon>Actinomycetes</taxon>
        <taxon>Kitasatosporales</taxon>
        <taxon>Streptomycetaceae</taxon>
        <taxon>Streptomyces</taxon>
    </lineage>
</organism>
<dbReference type="CDD" id="cd00761">
    <property type="entry name" value="Glyco_tranf_GTA_type"/>
    <property type="match status" value="1"/>
</dbReference>
<comment type="subcellular location">
    <subcellularLocation>
        <location evidence="1">Cell membrane</location>
    </subcellularLocation>
</comment>
<evidence type="ECO:0000313" key="12">
    <source>
        <dbReference type="Proteomes" id="UP000638313"/>
    </source>
</evidence>
<dbReference type="AlphaFoldDB" id="A0A919EEL1"/>
<gene>
    <name evidence="11" type="ORF">GCM10010218_40250</name>
</gene>
<evidence type="ECO:0000256" key="5">
    <source>
        <dbReference type="ARBA" id="ARBA00023136"/>
    </source>
</evidence>
<dbReference type="GO" id="GO:0016757">
    <property type="term" value="F:glycosyltransferase activity"/>
    <property type="evidence" value="ECO:0007669"/>
    <property type="project" value="UniProtKB-KW"/>
</dbReference>
<comment type="caution">
    <text evidence="11">The sequence shown here is derived from an EMBL/GenBank/DDBJ whole genome shotgun (WGS) entry which is preliminary data.</text>
</comment>
<dbReference type="GO" id="GO:0005886">
    <property type="term" value="C:plasma membrane"/>
    <property type="evidence" value="ECO:0007669"/>
    <property type="project" value="UniProtKB-SubCell"/>
</dbReference>
<keyword evidence="4 11" id="KW-0808">Transferase</keyword>
<comment type="pathway">
    <text evidence="7">Carotenoid biosynthesis; staphyloxanthin biosynthesis; staphyloxanthin from farnesyl diphosphate: step 4/5.</text>
</comment>
<proteinExistence type="inferred from homology"/>
<evidence type="ECO:0000256" key="2">
    <source>
        <dbReference type="ARBA" id="ARBA00022475"/>
    </source>
</evidence>
<keyword evidence="3" id="KW-0328">Glycosyltransferase</keyword>
<dbReference type="PANTHER" id="PTHR43646:SF2">
    <property type="entry name" value="GLYCOSYLTRANSFERASE 2-LIKE DOMAIN-CONTAINING PROTEIN"/>
    <property type="match status" value="1"/>
</dbReference>
<dbReference type="PANTHER" id="PTHR43646">
    <property type="entry name" value="GLYCOSYLTRANSFERASE"/>
    <property type="match status" value="1"/>
</dbReference>
<keyword evidence="5" id="KW-0472">Membrane</keyword>
<keyword evidence="12" id="KW-1185">Reference proteome</keyword>
<dbReference type="Gene3D" id="3.90.550.10">
    <property type="entry name" value="Spore Coat Polysaccharide Biosynthesis Protein SpsA, Chain A"/>
    <property type="match status" value="1"/>
</dbReference>
<name>A0A919EEL1_9ACTN</name>
<evidence type="ECO:0000259" key="10">
    <source>
        <dbReference type="Pfam" id="PF00535"/>
    </source>
</evidence>
<evidence type="ECO:0000256" key="7">
    <source>
        <dbReference type="ARBA" id="ARBA00037904"/>
    </source>
</evidence>
<accession>A0A919EEL1</accession>
<reference evidence="11" key="1">
    <citation type="journal article" date="2014" name="Int. J. Syst. Evol. Microbiol.">
        <title>Complete genome sequence of Corynebacterium casei LMG S-19264T (=DSM 44701T), isolated from a smear-ripened cheese.</title>
        <authorList>
            <consortium name="US DOE Joint Genome Institute (JGI-PGF)"/>
            <person name="Walter F."/>
            <person name="Albersmeier A."/>
            <person name="Kalinowski J."/>
            <person name="Ruckert C."/>
        </authorList>
    </citation>
    <scope>NUCLEOTIDE SEQUENCE</scope>
    <source>
        <strain evidence="11">JCM 4059</strain>
    </source>
</reference>
<evidence type="ECO:0000256" key="3">
    <source>
        <dbReference type="ARBA" id="ARBA00022676"/>
    </source>
</evidence>
<protein>
    <recommendedName>
        <fullName evidence="9">4,4'-diaponeurosporenoate glycosyltransferase</fullName>
    </recommendedName>
</protein>
<evidence type="ECO:0000256" key="1">
    <source>
        <dbReference type="ARBA" id="ARBA00004236"/>
    </source>
</evidence>
<comment type="similarity">
    <text evidence="8">Belongs to the glycosyltransferase 2 family. CrtQ subfamily.</text>
</comment>
<evidence type="ECO:0000256" key="4">
    <source>
        <dbReference type="ARBA" id="ARBA00022679"/>
    </source>
</evidence>
<evidence type="ECO:0000256" key="9">
    <source>
        <dbReference type="ARBA" id="ARBA00040345"/>
    </source>
</evidence>
<dbReference type="Proteomes" id="UP000638313">
    <property type="component" value="Unassembled WGS sequence"/>
</dbReference>
<reference evidence="11" key="2">
    <citation type="submission" date="2020-09" db="EMBL/GenBank/DDBJ databases">
        <authorList>
            <person name="Sun Q."/>
            <person name="Ohkuma M."/>
        </authorList>
    </citation>
    <scope>NUCLEOTIDE SEQUENCE</scope>
    <source>
        <strain evidence="11">JCM 4059</strain>
    </source>
</reference>
<dbReference type="RefSeq" id="WP_190131039.1">
    <property type="nucleotide sequence ID" value="NZ_BNBD01000008.1"/>
</dbReference>
<evidence type="ECO:0000256" key="6">
    <source>
        <dbReference type="ARBA" id="ARBA00037281"/>
    </source>
</evidence>
<dbReference type="SUPFAM" id="SSF53448">
    <property type="entry name" value="Nucleotide-diphospho-sugar transferases"/>
    <property type="match status" value="1"/>
</dbReference>
<dbReference type="EMBL" id="BNBD01000008">
    <property type="protein sequence ID" value="GHF54873.1"/>
    <property type="molecule type" value="Genomic_DNA"/>
</dbReference>